<evidence type="ECO:0000256" key="5">
    <source>
        <dbReference type="ARBA" id="ARBA00022741"/>
    </source>
</evidence>
<proteinExistence type="inferred from homology"/>
<dbReference type="InterPro" id="IPR029056">
    <property type="entry name" value="Ribokinase-like"/>
</dbReference>
<feature type="region of interest" description="Cytidylyltransferase" evidence="10">
    <location>
        <begin position="331"/>
        <end position="459"/>
    </location>
</feature>
<keyword evidence="4 10" id="KW-0548">Nucleotidyltransferase</keyword>
<dbReference type="HAMAP" id="MF_01603">
    <property type="entry name" value="HldE"/>
    <property type="match status" value="1"/>
</dbReference>
<reference evidence="13 14" key="1">
    <citation type="submission" date="2020-07" db="EMBL/GenBank/DDBJ databases">
        <title>Transfer of Campylobacter canadensis to the novel genus Avispirillum gen. nov., that also includes two novel species recovered from migratory waterfowl: Avispirillum anseris sp. nov. and Avispirillum brantae sp. nov.</title>
        <authorList>
            <person name="Miller W.G."/>
            <person name="Chapman M.H."/>
            <person name="Yee E."/>
            <person name="Inglis G.D."/>
        </authorList>
    </citation>
    <scope>NUCLEOTIDE SEQUENCE [LARGE SCALE GENOMIC DNA]</scope>
    <source>
        <strain evidence="13 14">L283</strain>
    </source>
</reference>
<comment type="pathway">
    <text evidence="10">Nucleotide-sugar biosynthesis; ADP-L-glycero-beta-D-manno-heptose biosynthesis; ADP-L-glycero-beta-D-manno-heptose from D-glycero-beta-D-manno-heptose 7-phosphate: step 3/4.</text>
</comment>
<keyword evidence="8 10" id="KW-0511">Multifunctional enzyme</keyword>
<sequence length="459" mass="51457">MLNILVVGDLILDEYLFCDCLRISPEAPVPVINPKYNKLSLGGCANVALNIKKLGANVDVLSVLGNDECANFIKKMLKENEINYEIISDKNKKSSKKTRIFGQNQQIVRIDVESCEVISDDMADCLFKNIEDKNYDAIVFSDYDKGVLSPYLVKKIISFAKNKNILTLADPKKDFLKFKDIDILTPNYKEATEFLGLFDDEDDDNLSKKLILMKEKLNIKYPLITLGKNGIALYNNNTLTRHLALAKEVFDVTGAGDSVISSLAYFLSRKKDINEAIKLANKAAAIVVSKIGSYAVSIDEINEFSEDDIYKKQVKNISEFVQKNKNKKIVFTNGCFDLLHLGHLSYLRKAKQLGDLLVIGLNSDESIKRLKGLARPINDINTRLAMLCALEFIDAVIVFSDDTPLEIIKELKPDILVKGADYKDKEIVGSNFAKQTCLIDFVDGYSSTNIINKIKETQC</sequence>
<keyword evidence="14" id="KW-1185">Reference proteome</keyword>
<comment type="function">
    <text evidence="1 10">Catalyzes the phosphorylation of D-glycero-D-manno-heptose 7-phosphate at the C-1 position to selectively form D-glycero-beta-D-manno-heptose-1,7-bisphosphate.</text>
</comment>
<comment type="similarity">
    <text evidence="10">In the C-terminal section; belongs to the cytidylyltransferase family.</text>
</comment>
<comment type="catalytic activity">
    <reaction evidence="10">
        <text>D-glycero-beta-D-manno-heptose 7-phosphate + ATP = D-glycero-beta-D-manno-heptose 1,7-bisphosphate + ADP + H(+)</text>
        <dbReference type="Rhea" id="RHEA:27473"/>
        <dbReference type="ChEBI" id="CHEBI:15378"/>
        <dbReference type="ChEBI" id="CHEBI:30616"/>
        <dbReference type="ChEBI" id="CHEBI:60204"/>
        <dbReference type="ChEBI" id="CHEBI:60208"/>
        <dbReference type="ChEBI" id="CHEBI:456216"/>
        <dbReference type="EC" id="2.7.1.167"/>
    </reaction>
</comment>
<dbReference type="InterPro" id="IPR011611">
    <property type="entry name" value="PfkB_dom"/>
</dbReference>
<dbReference type="PANTHER" id="PTHR46969:SF1">
    <property type="entry name" value="BIFUNCTIONAL PROTEIN HLDE"/>
    <property type="match status" value="1"/>
</dbReference>
<dbReference type="Proteomes" id="UP000786183">
    <property type="component" value="Unassembled WGS sequence"/>
</dbReference>
<evidence type="ECO:0000259" key="11">
    <source>
        <dbReference type="Pfam" id="PF00294"/>
    </source>
</evidence>
<feature type="binding site" evidence="10">
    <location>
        <begin position="187"/>
        <end position="190"/>
    </location>
    <ligand>
        <name>ATP</name>
        <dbReference type="ChEBI" id="CHEBI:30616"/>
    </ligand>
</feature>
<dbReference type="InterPro" id="IPR014729">
    <property type="entry name" value="Rossmann-like_a/b/a_fold"/>
</dbReference>
<protein>
    <recommendedName>
        <fullName evidence="10">Bifunctional protein HldE</fullName>
    </recommendedName>
    <domain>
        <recommendedName>
            <fullName evidence="10">D-beta-D-heptose 7-phosphate kinase</fullName>
            <ecNumber evidence="10">2.7.1.167</ecNumber>
        </recommendedName>
        <alternativeName>
            <fullName evidence="10">D-beta-D-heptose 7-phosphotransferase</fullName>
        </alternativeName>
        <alternativeName>
            <fullName evidence="10">D-glycero-beta-D-manno-heptose-7-phosphate kinase</fullName>
        </alternativeName>
    </domain>
    <domain>
        <recommendedName>
            <fullName evidence="10">D-beta-D-heptose 1-phosphate adenylyltransferase</fullName>
            <ecNumber evidence="10">2.7.7.70</ecNumber>
        </recommendedName>
        <alternativeName>
            <fullName evidence="10">D-glycero-beta-D-manno-heptose 1-phosphate adenylyltransferase</fullName>
        </alternativeName>
    </domain>
</protein>
<evidence type="ECO:0000256" key="4">
    <source>
        <dbReference type="ARBA" id="ARBA00022695"/>
    </source>
</evidence>
<feature type="active site" evidence="10">
    <location>
        <position position="257"/>
    </location>
</feature>
<dbReference type="PANTHER" id="PTHR46969">
    <property type="entry name" value="BIFUNCTIONAL PROTEIN HLDE"/>
    <property type="match status" value="1"/>
</dbReference>
<evidence type="ECO:0000256" key="3">
    <source>
        <dbReference type="ARBA" id="ARBA00022679"/>
    </source>
</evidence>
<comment type="pathway">
    <text evidence="10">Nucleotide-sugar biosynthesis; ADP-L-glycero-beta-D-manno-heptose biosynthesis; ADP-L-glycero-beta-D-manno-heptose from D-glycero-beta-D-manno-heptose 7-phosphate: step 1/4.</text>
</comment>
<evidence type="ECO:0000256" key="8">
    <source>
        <dbReference type="ARBA" id="ARBA00023268"/>
    </source>
</evidence>
<evidence type="ECO:0000256" key="9">
    <source>
        <dbReference type="ARBA" id="ARBA00023277"/>
    </source>
</evidence>
<dbReference type="RefSeq" id="WP_172232927.1">
    <property type="nucleotide sequence ID" value="NZ_CP035946.1"/>
</dbReference>
<accession>A0ABS7WVL9</accession>
<dbReference type="SUPFAM" id="SSF52374">
    <property type="entry name" value="Nucleotidylyl transferase"/>
    <property type="match status" value="1"/>
</dbReference>
<dbReference type="InterPro" id="IPR004821">
    <property type="entry name" value="Cyt_trans-like"/>
</dbReference>
<dbReference type="InterPro" id="IPR023030">
    <property type="entry name" value="Bifunc_HldE"/>
</dbReference>
<evidence type="ECO:0000313" key="14">
    <source>
        <dbReference type="Proteomes" id="UP000786183"/>
    </source>
</evidence>
<evidence type="ECO:0000256" key="2">
    <source>
        <dbReference type="ARBA" id="ARBA00003753"/>
    </source>
</evidence>
<comment type="function">
    <text evidence="2 10">Catalyzes the ADP transfer from ATP to D-glycero-beta-D-manno-heptose 1-phosphate, yielding ADP-D-glycero-beta-D-manno-heptose.</text>
</comment>
<gene>
    <name evidence="10" type="primary">hldE</name>
    <name evidence="13" type="ORF">AVCANL283_07665</name>
</gene>
<evidence type="ECO:0000256" key="10">
    <source>
        <dbReference type="HAMAP-Rule" id="MF_01603"/>
    </source>
</evidence>
<keyword evidence="9 10" id="KW-0119">Carbohydrate metabolism</keyword>
<dbReference type="SUPFAM" id="SSF53613">
    <property type="entry name" value="Ribokinase-like"/>
    <property type="match status" value="1"/>
</dbReference>
<dbReference type="Gene3D" id="3.40.50.620">
    <property type="entry name" value="HUPs"/>
    <property type="match status" value="1"/>
</dbReference>
<evidence type="ECO:0000313" key="13">
    <source>
        <dbReference type="EMBL" id="MBZ7987969.1"/>
    </source>
</evidence>
<dbReference type="Pfam" id="PF00294">
    <property type="entry name" value="PfkB"/>
    <property type="match status" value="1"/>
</dbReference>
<comment type="similarity">
    <text evidence="10">In the N-terminal section; belongs to the carbohydrate kinase PfkB family.</text>
</comment>
<organism evidence="13 14">
    <name type="scientific">Campylobacter canadensis</name>
    <dbReference type="NCBI Taxonomy" id="449520"/>
    <lineage>
        <taxon>Bacteria</taxon>
        <taxon>Pseudomonadati</taxon>
        <taxon>Campylobacterota</taxon>
        <taxon>Epsilonproteobacteria</taxon>
        <taxon>Campylobacterales</taxon>
        <taxon>Campylobacteraceae</taxon>
        <taxon>Campylobacter</taxon>
    </lineage>
</organism>
<dbReference type="NCBIfam" id="TIGR00125">
    <property type="entry name" value="cyt_tran_rel"/>
    <property type="match status" value="1"/>
</dbReference>
<dbReference type="GO" id="GO:0016301">
    <property type="term" value="F:kinase activity"/>
    <property type="evidence" value="ECO:0007669"/>
    <property type="project" value="UniProtKB-KW"/>
</dbReference>
<evidence type="ECO:0000256" key="1">
    <source>
        <dbReference type="ARBA" id="ARBA00002319"/>
    </source>
</evidence>
<feature type="domain" description="Carbohydrate kinase PfkB" evidence="11">
    <location>
        <begin position="2"/>
        <end position="295"/>
    </location>
</feature>
<dbReference type="Pfam" id="PF01467">
    <property type="entry name" value="CTP_transf_like"/>
    <property type="match status" value="1"/>
</dbReference>
<evidence type="ECO:0000259" key="12">
    <source>
        <dbReference type="Pfam" id="PF01467"/>
    </source>
</evidence>
<dbReference type="EC" id="2.7.7.70" evidence="10"/>
<feature type="domain" description="Cytidyltransferase-like" evidence="12">
    <location>
        <begin position="331"/>
        <end position="423"/>
    </location>
</feature>
<evidence type="ECO:0000256" key="7">
    <source>
        <dbReference type="ARBA" id="ARBA00022840"/>
    </source>
</evidence>
<comment type="catalytic activity">
    <reaction evidence="10">
        <text>D-glycero-beta-D-manno-heptose 1-phosphate + ATP + H(+) = ADP-D-glycero-beta-D-manno-heptose + diphosphate</text>
        <dbReference type="Rhea" id="RHEA:27465"/>
        <dbReference type="ChEBI" id="CHEBI:15378"/>
        <dbReference type="ChEBI" id="CHEBI:30616"/>
        <dbReference type="ChEBI" id="CHEBI:33019"/>
        <dbReference type="ChEBI" id="CHEBI:59967"/>
        <dbReference type="ChEBI" id="CHEBI:61593"/>
        <dbReference type="EC" id="2.7.7.70"/>
    </reaction>
</comment>
<dbReference type="Gene3D" id="3.40.1190.20">
    <property type="match status" value="1"/>
</dbReference>
<dbReference type="CDD" id="cd01172">
    <property type="entry name" value="RfaE_like"/>
    <property type="match status" value="1"/>
</dbReference>
<dbReference type="EMBL" id="JACGBB010000021">
    <property type="protein sequence ID" value="MBZ7987969.1"/>
    <property type="molecule type" value="Genomic_DNA"/>
</dbReference>
<dbReference type="InterPro" id="IPR011913">
    <property type="entry name" value="RfaE_dom_I"/>
</dbReference>
<feature type="region of interest" description="Ribokinase" evidence="10">
    <location>
        <begin position="1"/>
        <end position="309"/>
    </location>
</feature>
<keyword evidence="5 10" id="KW-0547">Nucleotide-binding</keyword>
<comment type="subunit">
    <text evidence="10">Homodimer.</text>
</comment>
<keyword evidence="6 10" id="KW-0418">Kinase</keyword>
<comment type="caution">
    <text evidence="13">The sequence shown here is derived from an EMBL/GenBank/DDBJ whole genome shotgun (WGS) entry which is preliminary data.</text>
</comment>
<dbReference type="EC" id="2.7.1.167" evidence="10"/>
<evidence type="ECO:0000256" key="6">
    <source>
        <dbReference type="ARBA" id="ARBA00022777"/>
    </source>
</evidence>
<keyword evidence="3 10" id="KW-0808">Transferase</keyword>
<name>A0ABS7WVL9_9BACT</name>
<keyword evidence="7 10" id="KW-0067">ATP-binding</keyword>